<reference evidence="3 4" key="1">
    <citation type="submission" date="2017-11" db="EMBL/GenBank/DDBJ databases">
        <title>Revised Sequence and Annotation of the Rhodobaca barguzinensis strain alga05 Genome.</title>
        <authorList>
            <person name="Kopejtka K."/>
            <person name="Tomasch J.M."/>
            <person name="Bunk B."/>
            <person name="Koblizek M."/>
        </authorList>
    </citation>
    <scope>NUCLEOTIDE SEQUENCE [LARGE SCALE GENOMIC DNA]</scope>
    <source>
        <strain evidence="4">alga05</strain>
    </source>
</reference>
<evidence type="ECO:0000256" key="1">
    <source>
        <dbReference type="SAM" id="MobiDB-lite"/>
    </source>
</evidence>
<dbReference type="Proteomes" id="UP000228948">
    <property type="component" value="Chromosome"/>
</dbReference>
<dbReference type="AlphaFoldDB" id="A0A2K8K8R7"/>
<feature type="region of interest" description="Disordered" evidence="1">
    <location>
        <begin position="64"/>
        <end position="143"/>
    </location>
</feature>
<gene>
    <name evidence="3" type="ORF">BG454_08350</name>
</gene>
<sequence length="276" mass="28652">MACGLAAGLASMGQAQTNGLGPAELPPAGFEGREYVDSRGCVFLRSTFGGEVTWIPRYGPDRQPVCNGAPSTEVQAEAAPEAEVADAETPPAEEQAAAETTPAPVAQPRPAAAPARATTQPRRPALPRADASGRHPSCPSSAPYGQLVDTTLGRPLVRCVISPALFLDPIHNGPSYDPNAPIALPDGGQNHGHKTPHRPVGAYGAVVQVGSFANPSNATRLRARLLNSSLPVRVHRSQGYDVVTLGPFSSTTDAQSALGTVRHMGFSDAFIRSRGG</sequence>
<dbReference type="InterPro" id="IPR036680">
    <property type="entry name" value="SPOR-like_sf"/>
</dbReference>
<dbReference type="GO" id="GO:0042834">
    <property type="term" value="F:peptidoglycan binding"/>
    <property type="evidence" value="ECO:0007669"/>
    <property type="project" value="InterPro"/>
</dbReference>
<name>A0A2K8K8R7_9RHOB</name>
<dbReference type="Pfam" id="PF05036">
    <property type="entry name" value="SPOR"/>
    <property type="match status" value="1"/>
</dbReference>
<evidence type="ECO:0000313" key="3">
    <source>
        <dbReference type="EMBL" id="ATX65839.1"/>
    </source>
</evidence>
<protein>
    <recommendedName>
        <fullName evidence="2">SPOR domain-containing protein</fullName>
    </recommendedName>
</protein>
<evidence type="ECO:0000259" key="2">
    <source>
        <dbReference type="PROSITE" id="PS51724"/>
    </source>
</evidence>
<dbReference type="EMBL" id="CP024899">
    <property type="protein sequence ID" value="ATX65839.1"/>
    <property type="molecule type" value="Genomic_DNA"/>
</dbReference>
<dbReference type="PROSITE" id="PS51724">
    <property type="entry name" value="SPOR"/>
    <property type="match status" value="1"/>
</dbReference>
<feature type="domain" description="SPOR" evidence="2">
    <location>
        <begin position="199"/>
        <end position="274"/>
    </location>
</feature>
<dbReference type="InterPro" id="IPR007730">
    <property type="entry name" value="SPOR-like_dom"/>
</dbReference>
<evidence type="ECO:0000313" key="4">
    <source>
        <dbReference type="Proteomes" id="UP000228948"/>
    </source>
</evidence>
<proteinExistence type="predicted"/>
<keyword evidence="4" id="KW-1185">Reference proteome</keyword>
<dbReference type="KEGG" id="rbg:BG454_08350"/>
<accession>A0A2K8K8R7</accession>
<dbReference type="STRING" id="441209.GCA_001870665_01446"/>
<dbReference type="Gene3D" id="3.30.70.1070">
    <property type="entry name" value="Sporulation related repeat"/>
    <property type="match status" value="1"/>
</dbReference>
<organism evidence="3 4">
    <name type="scientific">Roseinatronobacter bogoriensis subsp. barguzinensis</name>
    <dbReference type="NCBI Taxonomy" id="441209"/>
    <lineage>
        <taxon>Bacteria</taxon>
        <taxon>Pseudomonadati</taxon>
        <taxon>Pseudomonadota</taxon>
        <taxon>Alphaproteobacteria</taxon>
        <taxon>Rhodobacterales</taxon>
        <taxon>Paracoccaceae</taxon>
        <taxon>Roseinatronobacter</taxon>
    </lineage>
</organism>
<feature type="compositionally biased region" description="Low complexity" evidence="1">
    <location>
        <begin position="72"/>
        <end position="129"/>
    </location>
</feature>
<dbReference type="SUPFAM" id="SSF110997">
    <property type="entry name" value="Sporulation related repeat"/>
    <property type="match status" value="1"/>
</dbReference>